<evidence type="ECO:0000313" key="3">
    <source>
        <dbReference type="Proteomes" id="UP000027604"/>
    </source>
</evidence>
<name>W0V1U6_9BURK</name>
<keyword evidence="3" id="KW-1185">Reference proteome</keyword>
<dbReference type="HOGENOM" id="CLU_1600496_0_0_4"/>
<dbReference type="KEGG" id="jag:GJA_649"/>
<dbReference type="Pfam" id="PF19744">
    <property type="entry name" value="DUF6232"/>
    <property type="match status" value="1"/>
</dbReference>
<dbReference type="AlphaFoldDB" id="W0V1U6"/>
<dbReference type="InterPro" id="IPR045629">
    <property type="entry name" value="DUF6232"/>
</dbReference>
<evidence type="ECO:0000256" key="1">
    <source>
        <dbReference type="SAM" id="Phobius"/>
    </source>
</evidence>
<evidence type="ECO:0000313" key="2">
    <source>
        <dbReference type="EMBL" id="CDG81308.1"/>
    </source>
</evidence>
<accession>W0V1U6</accession>
<keyword evidence="1" id="KW-0812">Transmembrane</keyword>
<gene>
    <name evidence="2" type="ORF">GJA_649</name>
</gene>
<dbReference type="Proteomes" id="UP000027604">
    <property type="component" value="Chromosome I"/>
</dbReference>
<keyword evidence="1" id="KW-1133">Transmembrane helix</keyword>
<dbReference type="EMBL" id="HG322949">
    <property type="protein sequence ID" value="CDG81308.1"/>
    <property type="molecule type" value="Genomic_DNA"/>
</dbReference>
<keyword evidence="1" id="KW-0472">Membrane</keyword>
<organism evidence="2 3">
    <name type="scientific">Janthinobacterium agaricidamnosum NBRC 102515 = DSM 9628</name>
    <dbReference type="NCBI Taxonomy" id="1349767"/>
    <lineage>
        <taxon>Bacteria</taxon>
        <taxon>Pseudomonadati</taxon>
        <taxon>Pseudomonadota</taxon>
        <taxon>Betaproteobacteria</taxon>
        <taxon>Burkholderiales</taxon>
        <taxon>Oxalobacteraceae</taxon>
        <taxon>Janthinobacterium</taxon>
    </lineage>
</organism>
<protein>
    <submittedName>
        <fullName evidence="2">Uncharacterized protein</fullName>
    </submittedName>
</protein>
<reference evidence="2 3" key="1">
    <citation type="journal article" date="2015" name="Genome Announc.">
        <title>Genome Sequence of Mushroom Soft-Rot Pathogen Janthinobacterium agaricidamnosum.</title>
        <authorList>
            <person name="Graupner K."/>
            <person name="Lackner G."/>
            <person name="Hertweck C."/>
        </authorList>
    </citation>
    <scope>NUCLEOTIDE SEQUENCE [LARGE SCALE GENOMIC DNA]</scope>
    <source>
        <strain evidence="3">NBRC 102515 / DSM 9628</strain>
    </source>
</reference>
<dbReference type="RefSeq" id="WP_038488675.1">
    <property type="nucleotide sequence ID" value="NZ_BCTH01000048.1"/>
</dbReference>
<dbReference type="STRING" id="1349767.GJA_649"/>
<dbReference type="PATRIC" id="fig|1349767.4.peg.2362"/>
<proteinExistence type="predicted"/>
<sequence>MSISNLLGISENDESRRVDSGVAEVYERTIEIAGDIIALENIGTIRMIDGKKNHTATVVGIVIAIIGLGALSSSVFFGLLMLIAGIGLTLWNLSQKIAIYLSLGTCDGRSTVIISKNRQFLKDIRDFLRKKIDTKTQNGATINISNSTLEGNFAVGEKSSSTAHYQ</sequence>
<feature type="transmembrane region" description="Helical" evidence="1">
    <location>
        <begin position="58"/>
        <end position="91"/>
    </location>
</feature>